<dbReference type="PROSITE" id="PS51375">
    <property type="entry name" value="PPR"/>
    <property type="match status" value="3"/>
</dbReference>
<dbReference type="Pfam" id="PF12854">
    <property type="entry name" value="PPR_1"/>
    <property type="match status" value="1"/>
</dbReference>
<name>A0AAV7F8P5_ARIFI</name>
<dbReference type="EMBL" id="JAINDJ010000002">
    <property type="protein sequence ID" value="KAG9457537.1"/>
    <property type="molecule type" value="Genomic_DNA"/>
</dbReference>
<dbReference type="NCBIfam" id="TIGR00756">
    <property type="entry name" value="PPR"/>
    <property type="match status" value="4"/>
</dbReference>
<evidence type="ECO:0000313" key="5">
    <source>
        <dbReference type="EMBL" id="KAG9457537.1"/>
    </source>
</evidence>
<comment type="caution">
    <text evidence="5">The sequence shown here is derived from an EMBL/GenBank/DDBJ whole genome shotgun (WGS) entry which is preliminary data.</text>
</comment>
<feature type="domain" description="DYW" evidence="4">
    <location>
        <begin position="528"/>
        <end position="620"/>
    </location>
</feature>
<accession>A0AAV7F8P5</accession>
<feature type="repeat" description="PPR" evidence="3">
    <location>
        <begin position="152"/>
        <end position="186"/>
    </location>
</feature>
<evidence type="ECO:0000259" key="4">
    <source>
        <dbReference type="Pfam" id="PF14432"/>
    </source>
</evidence>
<sequence>MRAVRTKQLSSVPLGRGVRADIRNLLRSPSTRIKQVQQIHARFVVRCYPPPSLYACNSVLFAYARSPLPSQAFAFFATQMRHVKPTTVTFQFLLKACSRSTSLVQTSQIHPLTLKLGFCLYTFLQNAIIYCYGLCGQLVDARRVFDELTHRDVVSFNSMIHGYAAVGDMNSASDLFAQLPEPNIVSWTALVTGFANKGDVFEARRVFDKMPERDLVAWNAMISGYVQNRHPVQALNLYNQMQIEKFNPNTITITSILSACANVGALDIGKWIHVYLNKNNVLLDPFMGSSLIDMYSKSGAVDLALQVFENLPEKNTCTWNAMINGLAMSGHTRETLELFNKMQLDGSVRPDEVTFVGVLLACSHGGFVEEGKRHFYCTMKQYGVVQLVEHYACIVDLLGRSGQLKDAEEVIRNMPIEPDIVVWRALLAGCRLHKSVALAEKVVSEMEAKSSGDFVLLSNLYASVGRWDGVENMRKTMIHKGIKKIPGCSSIVLDNTIHEFISGDKSHPRYSEIIAKLAELGRKANSDGYYAEVSSVLYDIDEEEKEQSLGHHSEKLAIGLGLISTAPGSPLTIMKNLRVCDDCHSMTKFISRICNREILVRDRIRFHRFKDGFCSCNDYW</sequence>
<dbReference type="InterPro" id="IPR002885">
    <property type="entry name" value="PPR_rpt"/>
</dbReference>
<evidence type="ECO:0000256" key="1">
    <source>
        <dbReference type="ARBA" id="ARBA00006643"/>
    </source>
</evidence>
<dbReference type="InterPro" id="IPR011990">
    <property type="entry name" value="TPR-like_helical_dom_sf"/>
</dbReference>
<dbReference type="Proteomes" id="UP000825729">
    <property type="component" value="Unassembled WGS sequence"/>
</dbReference>
<feature type="repeat" description="PPR" evidence="3">
    <location>
        <begin position="315"/>
        <end position="349"/>
    </location>
</feature>
<dbReference type="GO" id="GO:0003729">
    <property type="term" value="F:mRNA binding"/>
    <property type="evidence" value="ECO:0007669"/>
    <property type="project" value="UniProtKB-ARBA"/>
</dbReference>
<dbReference type="Pfam" id="PF14432">
    <property type="entry name" value="DYW_deaminase"/>
    <property type="match status" value="1"/>
</dbReference>
<evidence type="ECO:0000256" key="2">
    <source>
        <dbReference type="ARBA" id="ARBA00022737"/>
    </source>
</evidence>
<evidence type="ECO:0000256" key="3">
    <source>
        <dbReference type="PROSITE-ProRule" id="PRU00708"/>
    </source>
</evidence>
<protein>
    <recommendedName>
        <fullName evidence="4">DYW domain-containing protein</fullName>
    </recommendedName>
</protein>
<dbReference type="InterPro" id="IPR046849">
    <property type="entry name" value="E2_motif"/>
</dbReference>
<dbReference type="PANTHER" id="PTHR47926:SF436">
    <property type="entry name" value="PENTATRICOPEPTIDE REPEAT-CONTAINING PROTEIN ELI1, CHLOROPLASTIC-LIKE ISOFORM X2"/>
    <property type="match status" value="1"/>
</dbReference>
<dbReference type="InterPro" id="IPR046848">
    <property type="entry name" value="E_motif"/>
</dbReference>
<dbReference type="FunFam" id="1.25.40.10:FF:000333">
    <property type="entry name" value="Pentatricopeptide repeat-containing protein"/>
    <property type="match status" value="1"/>
</dbReference>
<comment type="similarity">
    <text evidence="1">Belongs to the PPR family. PCMP-H subfamily.</text>
</comment>
<organism evidence="5 6">
    <name type="scientific">Aristolochia fimbriata</name>
    <name type="common">White veined hardy Dutchman's pipe vine</name>
    <dbReference type="NCBI Taxonomy" id="158543"/>
    <lineage>
        <taxon>Eukaryota</taxon>
        <taxon>Viridiplantae</taxon>
        <taxon>Streptophyta</taxon>
        <taxon>Embryophyta</taxon>
        <taxon>Tracheophyta</taxon>
        <taxon>Spermatophyta</taxon>
        <taxon>Magnoliopsida</taxon>
        <taxon>Magnoliidae</taxon>
        <taxon>Piperales</taxon>
        <taxon>Aristolochiaceae</taxon>
        <taxon>Aristolochia</taxon>
    </lineage>
</organism>
<dbReference type="FunFam" id="1.25.40.10:FF:000690">
    <property type="entry name" value="Pentatricopeptide repeat-containing protein"/>
    <property type="match status" value="1"/>
</dbReference>
<evidence type="ECO:0000313" key="6">
    <source>
        <dbReference type="Proteomes" id="UP000825729"/>
    </source>
</evidence>
<keyword evidence="2" id="KW-0677">Repeat</keyword>
<dbReference type="AlphaFoldDB" id="A0AAV7F8P5"/>
<keyword evidence="6" id="KW-1185">Reference proteome</keyword>
<dbReference type="GO" id="GO:0008270">
    <property type="term" value="F:zinc ion binding"/>
    <property type="evidence" value="ECO:0007669"/>
    <property type="project" value="InterPro"/>
</dbReference>
<dbReference type="Pfam" id="PF01535">
    <property type="entry name" value="PPR"/>
    <property type="match status" value="2"/>
</dbReference>
<feature type="repeat" description="PPR" evidence="3">
    <location>
        <begin position="214"/>
        <end position="248"/>
    </location>
</feature>
<reference evidence="5 6" key="1">
    <citation type="submission" date="2021-07" db="EMBL/GenBank/DDBJ databases">
        <title>The Aristolochia fimbriata genome: insights into angiosperm evolution, floral development and chemical biosynthesis.</title>
        <authorList>
            <person name="Jiao Y."/>
        </authorList>
    </citation>
    <scope>NUCLEOTIDE SEQUENCE [LARGE SCALE GENOMIC DNA]</scope>
    <source>
        <strain evidence="5">IBCAS-2021</strain>
        <tissue evidence="5">Leaf</tissue>
    </source>
</reference>
<dbReference type="Gene3D" id="1.25.40.10">
    <property type="entry name" value="Tetratricopeptide repeat domain"/>
    <property type="match status" value="4"/>
</dbReference>
<dbReference type="GO" id="GO:0009451">
    <property type="term" value="P:RNA modification"/>
    <property type="evidence" value="ECO:0007669"/>
    <property type="project" value="InterPro"/>
</dbReference>
<dbReference type="Pfam" id="PF20431">
    <property type="entry name" value="E_motif"/>
    <property type="match status" value="1"/>
</dbReference>
<dbReference type="InterPro" id="IPR032867">
    <property type="entry name" value="DYW_dom"/>
</dbReference>
<gene>
    <name evidence="5" type="ORF">H6P81_002045</name>
</gene>
<dbReference type="Pfam" id="PF20430">
    <property type="entry name" value="Eplus_motif"/>
    <property type="match status" value="1"/>
</dbReference>
<proteinExistence type="inferred from homology"/>
<dbReference type="InterPro" id="IPR046960">
    <property type="entry name" value="PPR_At4g14850-like_plant"/>
</dbReference>
<dbReference type="PANTHER" id="PTHR47926">
    <property type="entry name" value="PENTATRICOPEPTIDE REPEAT-CONTAINING PROTEIN"/>
    <property type="match status" value="1"/>
</dbReference>
<dbReference type="Pfam" id="PF13041">
    <property type="entry name" value="PPR_2"/>
    <property type="match status" value="2"/>
</dbReference>